<keyword evidence="1" id="KW-0812">Transmembrane</keyword>
<accession>A0ABY9RY46</accession>
<keyword evidence="1" id="KW-0472">Membrane</keyword>
<evidence type="ECO:0000313" key="3">
    <source>
        <dbReference type="Proteomes" id="UP001250858"/>
    </source>
</evidence>
<name>A0ABY9RY46_9ACTN</name>
<dbReference type="EMBL" id="CP133762">
    <property type="protein sequence ID" value="WMX47111.1"/>
    <property type="molecule type" value="Genomic_DNA"/>
</dbReference>
<organism evidence="2 3">
    <name type="scientific">Streptomyces roseicoloratus</name>
    <dbReference type="NCBI Taxonomy" id="2508722"/>
    <lineage>
        <taxon>Bacteria</taxon>
        <taxon>Bacillati</taxon>
        <taxon>Actinomycetota</taxon>
        <taxon>Actinomycetes</taxon>
        <taxon>Kitasatosporales</taxon>
        <taxon>Streptomycetaceae</taxon>
        <taxon>Streptomyces</taxon>
    </lineage>
</organism>
<dbReference type="Proteomes" id="UP001250858">
    <property type="component" value="Chromosome"/>
</dbReference>
<protein>
    <recommendedName>
        <fullName evidence="4">ABC transmembrane type-1 domain-containing protein</fullName>
    </recommendedName>
</protein>
<sequence length="210" mass="23168">MPSGAELKLPRNAFLSKQWERIPEKRRLPFAVFATTQVLFLLWWAAFFPGALSYDSITYVWHVTTDNWMSNHSVVYDSLVWLSLNTTGDLWILTLAQTVAMSATLAYCAGTLRKWGVRQRWAAVAACVPALLPPTAVFVIFVWKDVPFVIGSILAFGAAAGWRHGGPAAARPSGTRTSTAPSPCSSWASWPWRCSATTACWSPSSPRRSC</sequence>
<feature type="transmembrane region" description="Helical" evidence="1">
    <location>
        <begin position="90"/>
        <end position="109"/>
    </location>
</feature>
<keyword evidence="1" id="KW-1133">Transmembrane helix</keyword>
<gene>
    <name evidence="2" type="ORF">RGF97_22985</name>
</gene>
<evidence type="ECO:0000313" key="2">
    <source>
        <dbReference type="EMBL" id="WMX47111.1"/>
    </source>
</evidence>
<keyword evidence="3" id="KW-1185">Reference proteome</keyword>
<reference evidence="2 3" key="1">
    <citation type="submission" date="2023-09" db="EMBL/GenBank/DDBJ databases">
        <title>Complete genome of Streptomyces roseicoloratus T14.</title>
        <authorList>
            <person name="Bashizi T."/>
            <person name="Kim M.-J."/>
            <person name="Lee G."/>
            <person name="Tagele S.B."/>
            <person name="Shin J.-H."/>
        </authorList>
    </citation>
    <scope>NUCLEOTIDE SEQUENCE [LARGE SCALE GENOMIC DNA]</scope>
    <source>
        <strain evidence="2 3">T14</strain>
    </source>
</reference>
<evidence type="ECO:0008006" key="4">
    <source>
        <dbReference type="Google" id="ProtNLM"/>
    </source>
</evidence>
<feature type="transmembrane region" description="Helical" evidence="1">
    <location>
        <begin position="148"/>
        <end position="166"/>
    </location>
</feature>
<feature type="transmembrane region" description="Helical" evidence="1">
    <location>
        <begin position="121"/>
        <end position="142"/>
    </location>
</feature>
<dbReference type="RefSeq" id="WP_309549315.1">
    <property type="nucleotide sequence ID" value="NZ_CP133762.1"/>
</dbReference>
<proteinExistence type="predicted"/>
<evidence type="ECO:0000256" key="1">
    <source>
        <dbReference type="SAM" id="Phobius"/>
    </source>
</evidence>
<feature type="transmembrane region" description="Helical" evidence="1">
    <location>
        <begin position="28"/>
        <end position="46"/>
    </location>
</feature>